<sequence>MKKLIFCTIALTLSGCQSTYVQSQSNAKESVNKFDGKKTLTTKMLPAWTKASWMNGGVGFSGFASIDKPEYMVVEVTFINSISNMEKLFLNIDGQTIEYFAMSKPTDISFGQATRIGMSKRGFLVPVADIKKFKNSQSVKFRVTTLSDGSREGELVRDGKLSQGATSLINIANKL</sequence>
<organism evidence="1 2">
    <name type="scientific">Acinetobacter pittii</name>
    <name type="common">Acinetobacter genomosp. 3</name>
    <dbReference type="NCBI Taxonomy" id="48296"/>
    <lineage>
        <taxon>Bacteria</taxon>
        <taxon>Pseudomonadati</taxon>
        <taxon>Pseudomonadota</taxon>
        <taxon>Gammaproteobacteria</taxon>
        <taxon>Moraxellales</taxon>
        <taxon>Moraxellaceae</taxon>
        <taxon>Acinetobacter</taxon>
        <taxon>Acinetobacter calcoaceticus/baumannii complex</taxon>
    </lineage>
</organism>
<dbReference type="Proteomes" id="UP000254410">
    <property type="component" value="Chromosome"/>
</dbReference>
<dbReference type="PROSITE" id="PS51257">
    <property type="entry name" value="PROKAR_LIPOPROTEIN"/>
    <property type="match status" value="1"/>
</dbReference>
<accession>A0A3G6YJB3</accession>
<name>A0A3G6YJB3_ACIPI</name>
<dbReference type="AlphaFoldDB" id="A0A3G6YJB3"/>
<reference evidence="1 2" key="2">
    <citation type="submission" date="2018-12" db="EMBL/GenBank/DDBJ databases">
        <title>Molecular Epidemiology of Emerging Carbapenem-Resistance in Acinetobacter nosocomialis and Acinetobacter pittii in Taiwan, 2010-2014.</title>
        <authorList>
            <person name="Huang W.-C."/>
            <person name="Wang H.-Y."/>
            <person name="Lai J.-F."/>
            <person name="Lauderdale T.-L."/>
            <person name="Sytwu H.-K."/>
        </authorList>
    </citation>
    <scope>NUCLEOTIDE SEQUENCE [LARGE SCALE GENOMIC DNA]</scope>
    <source>
        <strain evidence="1 2">2014S06-099</strain>
    </source>
</reference>
<evidence type="ECO:0000313" key="1">
    <source>
        <dbReference type="EMBL" id="AZC00327.1"/>
    </source>
</evidence>
<proteinExistence type="predicted"/>
<evidence type="ECO:0008006" key="3">
    <source>
        <dbReference type="Google" id="ProtNLM"/>
    </source>
</evidence>
<reference evidence="1 2" key="1">
    <citation type="submission" date="2018-11" db="EMBL/GenBank/DDBJ databases">
        <authorList>
            <person name="Kuo S.-C."/>
            <person name="Chen F.-J."/>
            <person name="Liao Y.-C."/>
        </authorList>
    </citation>
    <scope>NUCLEOTIDE SEQUENCE [LARGE SCALE GENOMIC DNA]</scope>
    <source>
        <strain evidence="1 2">2014S06-099</strain>
    </source>
</reference>
<evidence type="ECO:0000313" key="2">
    <source>
        <dbReference type="Proteomes" id="UP000254410"/>
    </source>
</evidence>
<protein>
    <recommendedName>
        <fullName evidence="3">Lipoprotein</fullName>
    </recommendedName>
</protein>
<gene>
    <name evidence="1" type="ORF">DKE52_006360</name>
</gene>
<dbReference type="EMBL" id="CP033540">
    <property type="protein sequence ID" value="AZC00327.1"/>
    <property type="molecule type" value="Genomic_DNA"/>
</dbReference>